<evidence type="ECO:0000256" key="14">
    <source>
        <dbReference type="ARBA" id="ARBA00048321"/>
    </source>
</evidence>
<accession>A0A2G5K7L6</accession>
<feature type="binding site" evidence="16">
    <location>
        <position position="111"/>
    </location>
    <ligand>
        <name>S-adenosyl-L-methionine</name>
        <dbReference type="ChEBI" id="CHEBI:59789"/>
        <label>1</label>
    </ligand>
</feature>
<dbReference type="InterPro" id="IPR023404">
    <property type="entry name" value="rSAM_horseshoe"/>
</dbReference>
<keyword evidence="11 15" id="KW-0411">Iron-sulfur</keyword>
<dbReference type="InterPro" id="IPR058240">
    <property type="entry name" value="rSAM_sf"/>
</dbReference>
<keyword evidence="5 15" id="KW-0004">4Fe-4S</keyword>
<evidence type="ECO:0000256" key="17">
    <source>
        <dbReference type="PIRSR" id="PIRSR000167-2"/>
    </source>
</evidence>
<evidence type="ECO:0000256" key="11">
    <source>
        <dbReference type="ARBA" id="ARBA00023014"/>
    </source>
</evidence>
<dbReference type="InterPro" id="IPR007197">
    <property type="entry name" value="rSAM"/>
</dbReference>
<keyword evidence="8 15" id="KW-0479">Metal-binding</keyword>
<comment type="cofactor">
    <cofactor evidence="15 17">
        <name>[4Fe-4S] cluster</name>
        <dbReference type="ChEBI" id="CHEBI:49883"/>
    </cofactor>
    <text evidence="15 17">Binds 1 [4Fe-4S] cluster. The cluster is coordinated with 3 cysteines and an exchangeable S-adenosyl-L-methionine.</text>
</comment>
<dbReference type="PIRSF" id="PIRSF000167">
    <property type="entry name" value="HemN"/>
    <property type="match status" value="1"/>
</dbReference>
<keyword evidence="12 15" id="KW-0627">Porphyrin biosynthesis</keyword>
<evidence type="ECO:0000259" key="18">
    <source>
        <dbReference type="PROSITE" id="PS51918"/>
    </source>
</evidence>
<keyword evidence="6 15" id="KW-0963">Cytoplasm</keyword>
<dbReference type="PANTHER" id="PTHR13932">
    <property type="entry name" value="COPROPORPHYRINIGEN III OXIDASE"/>
    <property type="match status" value="1"/>
</dbReference>
<evidence type="ECO:0000256" key="6">
    <source>
        <dbReference type="ARBA" id="ARBA00022490"/>
    </source>
</evidence>
<evidence type="ECO:0000256" key="3">
    <source>
        <dbReference type="ARBA" id="ARBA00005493"/>
    </source>
</evidence>
<feature type="binding site" evidence="17">
    <location>
        <position position="67"/>
    </location>
    <ligand>
        <name>[4Fe-4S] cluster</name>
        <dbReference type="ChEBI" id="CHEBI:49883"/>
        <note>4Fe-4S-S-AdoMet</note>
    </ligand>
</feature>
<evidence type="ECO:0000256" key="9">
    <source>
        <dbReference type="ARBA" id="ARBA00023002"/>
    </source>
</evidence>
<feature type="binding site" evidence="16">
    <location>
        <begin position="112"/>
        <end position="113"/>
    </location>
    <ligand>
        <name>S-adenosyl-L-methionine</name>
        <dbReference type="ChEBI" id="CHEBI:59789"/>
        <label>2</label>
    </ligand>
</feature>
<dbReference type="SFLD" id="SFLDS00029">
    <property type="entry name" value="Radical_SAM"/>
    <property type="match status" value="1"/>
</dbReference>
<feature type="domain" description="Radical SAM core" evidence="18">
    <location>
        <begin position="45"/>
        <end position="280"/>
    </location>
</feature>
<evidence type="ECO:0000256" key="7">
    <source>
        <dbReference type="ARBA" id="ARBA00022691"/>
    </source>
</evidence>
<keyword evidence="9 15" id="KW-0560">Oxidoreductase</keyword>
<comment type="subcellular location">
    <subcellularLocation>
        <location evidence="1 15">Cytoplasm</location>
    </subcellularLocation>
</comment>
<evidence type="ECO:0000256" key="2">
    <source>
        <dbReference type="ARBA" id="ARBA00004785"/>
    </source>
</evidence>
<feature type="binding site" evidence="16">
    <location>
        <begin position="66"/>
        <end position="68"/>
    </location>
    <ligand>
        <name>S-adenosyl-L-methionine</name>
        <dbReference type="ChEBI" id="CHEBI:59789"/>
        <label>2</label>
    </ligand>
</feature>
<dbReference type="Pfam" id="PF04055">
    <property type="entry name" value="Radical_SAM"/>
    <property type="match status" value="1"/>
</dbReference>
<proteinExistence type="inferred from homology"/>
<comment type="subunit">
    <text evidence="4">Monomer.</text>
</comment>
<feature type="binding site" evidence="16">
    <location>
        <position position="242"/>
    </location>
    <ligand>
        <name>S-adenosyl-L-methionine</name>
        <dbReference type="ChEBI" id="CHEBI:59789"/>
        <label>2</label>
    </ligand>
</feature>
<keyword evidence="10 15" id="KW-0408">Iron</keyword>
<evidence type="ECO:0000256" key="5">
    <source>
        <dbReference type="ARBA" id="ARBA00022485"/>
    </source>
</evidence>
<dbReference type="GO" id="GO:0004109">
    <property type="term" value="F:coproporphyrinogen oxidase activity"/>
    <property type="evidence" value="ECO:0007669"/>
    <property type="project" value="InterPro"/>
</dbReference>
<dbReference type="EC" id="1.3.98.3" evidence="15"/>
<dbReference type="UniPathway" id="UPA00251">
    <property type="reaction ID" value="UER00323"/>
</dbReference>
<name>A0A2G5K7L6_9RHOB</name>
<dbReference type="PANTHER" id="PTHR13932:SF6">
    <property type="entry name" value="OXYGEN-INDEPENDENT COPROPORPHYRINOGEN III OXIDASE"/>
    <property type="match status" value="1"/>
</dbReference>
<comment type="caution">
    <text evidence="19">The sequence shown here is derived from an EMBL/GenBank/DDBJ whole genome shotgun (WGS) entry which is preliminary data.</text>
</comment>
<dbReference type="GO" id="GO:0046872">
    <property type="term" value="F:metal ion binding"/>
    <property type="evidence" value="ECO:0007669"/>
    <property type="project" value="UniProtKB-KW"/>
</dbReference>
<comment type="similarity">
    <text evidence="3 15">Belongs to the anaerobic coproporphyrinogen-III oxidase family.</text>
</comment>
<dbReference type="Gene3D" id="3.80.30.20">
    <property type="entry name" value="tm_1862 like domain"/>
    <property type="match status" value="1"/>
</dbReference>
<evidence type="ECO:0000256" key="13">
    <source>
        <dbReference type="ARBA" id="ARBA00024295"/>
    </source>
</evidence>
<dbReference type="PROSITE" id="PS51918">
    <property type="entry name" value="RADICAL_SAM"/>
    <property type="match status" value="1"/>
</dbReference>
<feature type="binding site" evidence="16">
    <location>
        <position position="183"/>
    </location>
    <ligand>
        <name>S-adenosyl-L-methionine</name>
        <dbReference type="ChEBI" id="CHEBI:59789"/>
        <label>2</label>
    </ligand>
</feature>
<dbReference type="InterPro" id="IPR006638">
    <property type="entry name" value="Elp3/MiaA/NifB-like_rSAM"/>
</dbReference>
<dbReference type="Gene3D" id="1.10.10.920">
    <property type="match status" value="1"/>
</dbReference>
<evidence type="ECO:0000256" key="16">
    <source>
        <dbReference type="PIRSR" id="PIRSR000167-1"/>
    </source>
</evidence>
<dbReference type="SUPFAM" id="SSF102114">
    <property type="entry name" value="Radical SAM enzymes"/>
    <property type="match status" value="1"/>
</dbReference>
<comment type="function">
    <text evidence="13">Involved in the heme biosynthesis. Catalyzes the anaerobic oxidative decarboxylation of propionate groups of rings A and B of coproporphyrinogen III to yield the vinyl groups in protoporphyrinogen IX.</text>
</comment>
<reference evidence="19 20" key="1">
    <citation type="submission" date="2016-08" db="EMBL/GenBank/DDBJ databases">
        <title>Draft genome of Amylibacter sp. strain 4G11.</title>
        <authorList>
            <person name="Wong S.-K."/>
            <person name="Hamasaki K."/>
            <person name="Yoshizawa S."/>
        </authorList>
    </citation>
    <scope>NUCLEOTIDE SEQUENCE [LARGE SCALE GENOMIC DNA]</scope>
    <source>
        <strain evidence="19 20">4G11</strain>
    </source>
</reference>
<evidence type="ECO:0000256" key="8">
    <source>
        <dbReference type="ARBA" id="ARBA00022723"/>
    </source>
</evidence>
<dbReference type="GO" id="GO:0051989">
    <property type="term" value="F:coproporphyrinogen dehydrogenase activity"/>
    <property type="evidence" value="ECO:0007669"/>
    <property type="project" value="UniProtKB-EC"/>
</dbReference>
<dbReference type="SMART" id="SM00729">
    <property type="entry name" value="Elp3"/>
    <property type="match status" value="1"/>
</dbReference>
<feature type="binding site" evidence="16">
    <location>
        <position position="54"/>
    </location>
    <ligand>
        <name>S-adenosyl-L-methionine</name>
        <dbReference type="ChEBI" id="CHEBI:59789"/>
        <label>1</label>
    </ligand>
</feature>
<evidence type="ECO:0000256" key="1">
    <source>
        <dbReference type="ARBA" id="ARBA00004496"/>
    </source>
</evidence>
<feature type="binding site" evidence="16">
    <location>
        <position position="171"/>
    </location>
    <ligand>
        <name>S-adenosyl-L-methionine</name>
        <dbReference type="ChEBI" id="CHEBI:59789"/>
        <label>2</label>
    </ligand>
</feature>
<dbReference type="NCBIfam" id="TIGR00538">
    <property type="entry name" value="hemN"/>
    <property type="match status" value="1"/>
</dbReference>
<dbReference type="InterPro" id="IPR034505">
    <property type="entry name" value="Coproporphyrinogen-III_oxidase"/>
</dbReference>
<dbReference type="OrthoDB" id="9808022at2"/>
<keyword evidence="7 15" id="KW-0949">S-adenosyl-L-methionine</keyword>
<feature type="binding site" evidence="16">
    <location>
        <position position="208"/>
    </location>
    <ligand>
        <name>S-adenosyl-L-methionine</name>
        <dbReference type="ChEBI" id="CHEBI:59789"/>
        <label>2</label>
    </ligand>
</feature>
<comment type="catalytic activity">
    <reaction evidence="14 15">
        <text>coproporphyrinogen III + 2 S-adenosyl-L-methionine = protoporphyrinogen IX + 2 5'-deoxyadenosine + 2 L-methionine + 2 CO2</text>
        <dbReference type="Rhea" id="RHEA:15425"/>
        <dbReference type="ChEBI" id="CHEBI:16526"/>
        <dbReference type="ChEBI" id="CHEBI:17319"/>
        <dbReference type="ChEBI" id="CHEBI:57307"/>
        <dbReference type="ChEBI" id="CHEBI:57309"/>
        <dbReference type="ChEBI" id="CHEBI:57844"/>
        <dbReference type="ChEBI" id="CHEBI:59789"/>
        <dbReference type="EC" id="1.3.98.3"/>
    </reaction>
</comment>
<evidence type="ECO:0000313" key="20">
    <source>
        <dbReference type="Proteomes" id="UP000231516"/>
    </source>
</evidence>
<feature type="binding site" evidence="17">
    <location>
        <position position="64"/>
    </location>
    <ligand>
        <name>[4Fe-4S] cluster</name>
        <dbReference type="ChEBI" id="CHEBI:49883"/>
        <note>4Fe-4S-S-AdoMet</note>
    </ligand>
</feature>
<dbReference type="Proteomes" id="UP000231516">
    <property type="component" value="Unassembled WGS sequence"/>
</dbReference>
<dbReference type="AlphaFoldDB" id="A0A2G5K7L6"/>
<comment type="pathway">
    <text evidence="2 15">Porphyrin-containing compound metabolism; protoporphyrin-IX biosynthesis; protoporphyrinogen-IX from coproporphyrinogen-III (AdoMet route): step 1/1.</text>
</comment>
<feature type="binding site" evidence="16">
    <location>
        <position position="328"/>
    </location>
    <ligand>
        <name>S-adenosyl-L-methionine</name>
        <dbReference type="ChEBI" id="CHEBI:59789"/>
        <label>1</label>
    </ligand>
</feature>
<sequence>MSFDPELAHLGVYDARAPRYTSYPTAVHFHTDVGAEFSMSQIRALPVDKPVSIYVHIPFCERLCWFCACRTQGTKNKSAIAHYLNVLLREIEMVRAALPAGITIGKIHWGGGTPTILSPDQIRLLSLALQKMAPRHENFEFSVEIDPTLVSAAKINALAEMGMTRASIGVQDFDPNVQAAIGRKQSIETTLACVKMLRRANIHSLNMDILYGLPHQTVETVNATIDTVLGLSPDRIALYGYAHVPWMAKRQKLIPDDALPSGQNRRELFDVMAAKLESAHYAPIGIDHFAKADDAMHIAAKAGKLRRNFQGYTTDDLDTLIGLGASAISKFPNGFAQNAAKSADYAEAISKGKLATYRGIATTQRDRMIARLIEMIMCDFRADFAALANEYACEMTILAKPILQLQRDFGRYIKFSVDGFEIIHHQRALARIIARRFDVYSDDVENRFSSVS</sequence>
<organism evidence="19 20">
    <name type="scientific">Paramylibacter kogurei</name>
    <dbReference type="NCBI Taxonomy" id="1889778"/>
    <lineage>
        <taxon>Bacteria</taxon>
        <taxon>Pseudomonadati</taxon>
        <taxon>Pseudomonadota</taxon>
        <taxon>Alphaproteobacteria</taxon>
        <taxon>Rhodobacterales</taxon>
        <taxon>Paracoccaceae</taxon>
        <taxon>Paramylibacter</taxon>
    </lineage>
</organism>
<evidence type="ECO:0000256" key="10">
    <source>
        <dbReference type="ARBA" id="ARBA00023004"/>
    </source>
</evidence>
<dbReference type="EMBL" id="MDGM01000012">
    <property type="protein sequence ID" value="PIB25012.1"/>
    <property type="molecule type" value="Genomic_DNA"/>
</dbReference>
<dbReference type="GO" id="GO:0051539">
    <property type="term" value="F:4 iron, 4 sulfur cluster binding"/>
    <property type="evidence" value="ECO:0007669"/>
    <property type="project" value="UniProtKB-KW"/>
</dbReference>
<evidence type="ECO:0000256" key="12">
    <source>
        <dbReference type="ARBA" id="ARBA00023244"/>
    </source>
</evidence>
<feature type="binding site" evidence="16">
    <location>
        <position position="144"/>
    </location>
    <ligand>
        <name>S-adenosyl-L-methionine</name>
        <dbReference type="ChEBI" id="CHEBI:59789"/>
        <label>1</label>
    </ligand>
</feature>
<protein>
    <recommendedName>
        <fullName evidence="15">Coproporphyrinogen-III oxidase</fullName>
        <ecNumber evidence="15">1.3.98.3</ecNumber>
    </recommendedName>
</protein>
<keyword evidence="20" id="KW-1185">Reference proteome</keyword>
<evidence type="ECO:0000256" key="15">
    <source>
        <dbReference type="PIRNR" id="PIRNR000167"/>
    </source>
</evidence>
<evidence type="ECO:0000313" key="19">
    <source>
        <dbReference type="EMBL" id="PIB25012.1"/>
    </source>
</evidence>
<dbReference type="GO" id="GO:0005737">
    <property type="term" value="C:cytoplasm"/>
    <property type="evidence" value="ECO:0007669"/>
    <property type="project" value="UniProtKB-SubCell"/>
</dbReference>
<dbReference type="SFLD" id="SFLDG01065">
    <property type="entry name" value="anaerobic_coproporphyrinogen-I"/>
    <property type="match status" value="1"/>
</dbReference>
<feature type="binding site" evidence="17">
    <location>
        <position position="60"/>
    </location>
    <ligand>
        <name>[4Fe-4S] cluster</name>
        <dbReference type="ChEBI" id="CHEBI:49883"/>
        <note>4Fe-4S-S-AdoMet</note>
    </ligand>
</feature>
<dbReference type="InterPro" id="IPR004558">
    <property type="entry name" value="Coprogen_oxidase_HemN"/>
</dbReference>
<gene>
    <name evidence="19" type="ORF">BFP76_07640</name>
</gene>
<evidence type="ECO:0000256" key="4">
    <source>
        <dbReference type="ARBA" id="ARBA00011245"/>
    </source>
</evidence>
<dbReference type="GO" id="GO:0006782">
    <property type="term" value="P:protoporphyrinogen IX biosynthetic process"/>
    <property type="evidence" value="ECO:0007669"/>
    <property type="project" value="UniProtKB-UniPathway"/>
</dbReference>